<evidence type="ECO:0000256" key="10">
    <source>
        <dbReference type="ARBA" id="ARBA00022691"/>
    </source>
</evidence>
<comment type="catalytic activity">
    <reaction evidence="14">
        <text>guanosine(37) in tRNA + S-adenosyl-L-methionine = N(1)-methylguanosine(37) in tRNA + S-adenosyl-L-homocysteine + H(+)</text>
        <dbReference type="Rhea" id="RHEA:36899"/>
        <dbReference type="Rhea" id="RHEA-COMP:10145"/>
        <dbReference type="Rhea" id="RHEA-COMP:10147"/>
        <dbReference type="ChEBI" id="CHEBI:15378"/>
        <dbReference type="ChEBI" id="CHEBI:57856"/>
        <dbReference type="ChEBI" id="CHEBI:59789"/>
        <dbReference type="ChEBI" id="CHEBI:73542"/>
        <dbReference type="ChEBI" id="CHEBI:74269"/>
        <dbReference type="EC" id="2.1.1.228"/>
    </reaction>
</comment>
<feature type="domain" description="tRNA methyltransferase TRMD/TRM10-type" evidence="15">
    <location>
        <begin position="1"/>
        <end position="218"/>
    </location>
</feature>
<evidence type="ECO:0000256" key="4">
    <source>
        <dbReference type="ARBA" id="ARBA00011738"/>
    </source>
</evidence>
<dbReference type="GO" id="GO:0052906">
    <property type="term" value="F:tRNA (guanine(37)-N1)-methyltransferase activity"/>
    <property type="evidence" value="ECO:0007669"/>
    <property type="project" value="UniProtKB-EC"/>
</dbReference>
<organism evidence="16">
    <name type="scientific">marine metagenome</name>
    <dbReference type="NCBI Taxonomy" id="408172"/>
    <lineage>
        <taxon>unclassified sequences</taxon>
        <taxon>metagenomes</taxon>
        <taxon>ecological metagenomes</taxon>
    </lineage>
</organism>
<evidence type="ECO:0000259" key="15">
    <source>
        <dbReference type="Pfam" id="PF01746"/>
    </source>
</evidence>
<dbReference type="AlphaFoldDB" id="A0A382DWM0"/>
<evidence type="ECO:0000256" key="5">
    <source>
        <dbReference type="ARBA" id="ARBA00012807"/>
    </source>
</evidence>
<reference evidence="16" key="1">
    <citation type="submission" date="2018-05" db="EMBL/GenBank/DDBJ databases">
        <authorList>
            <person name="Lanie J.A."/>
            <person name="Ng W.-L."/>
            <person name="Kazmierczak K.M."/>
            <person name="Andrzejewski T.M."/>
            <person name="Davidsen T.M."/>
            <person name="Wayne K.J."/>
            <person name="Tettelin H."/>
            <person name="Glass J.I."/>
            <person name="Rusch D."/>
            <person name="Podicherti R."/>
            <person name="Tsui H.-C.T."/>
            <person name="Winkler M.E."/>
        </authorList>
    </citation>
    <scope>NUCLEOTIDE SEQUENCE</scope>
</reference>
<dbReference type="InterPro" id="IPR016009">
    <property type="entry name" value="tRNA_MeTrfase_TRMD/TRM10"/>
</dbReference>
<proteinExistence type="inferred from homology"/>
<keyword evidence="10" id="KW-0949">S-adenosyl-L-methionine</keyword>
<keyword evidence="9" id="KW-0808">Transferase</keyword>
<keyword evidence="7" id="KW-0963">Cytoplasm</keyword>
<dbReference type="Gene3D" id="3.40.1280.10">
    <property type="match status" value="1"/>
</dbReference>
<evidence type="ECO:0000256" key="1">
    <source>
        <dbReference type="ARBA" id="ARBA00002634"/>
    </source>
</evidence>
<gene>
    <name evidence="16" type="ORF">METZ01_LOCUS194821</name>
</gene>
<dbReference type="GO" id="GO:0002939">
    <property type="term" value="P:tRNA N1-guanine methylation"/>
    <property type="evidence" value="ECO:0007669"/>
    <property type="project" value="TreeGrafter"/>
</dbReference>
<sequence>MFPEMFPGPLGCSLAGKALDEGVWALETLDIRSFADGNHHVVDDTPFGGGAGMIMRADVIDRALDYVSESFSQISLPILYLTPRGAPLTQLRVRDLAAGNGVVVVCGRYEGIDERAIDAWNMEEISLGDYILSGGEPAAISLIDASVRLLPGVMGSDLSQNEESFEKGLLEYPQYTRPRIWRERTVPDVLLSGHHDKVRAWRQTESEKITRARRPDLWDLYAANRT</sequence>
<dbReference type="HAMAP" id="MF_00605">
    <property type="entry name" value="TrmD"/>
    <property type="match status" value="1"/>
</dbReference>
<keyword evidence="8" id="KW-0489">Methyltransferase</keyword>
<name>A0A382DWM0_9ZZZZ</name>
<dbReference type="PANTHER" id="PTHR46417">
    <property type="entry name" value="TRNA (GUANINE-N(1)-)-METHYLTRANSFERASE"/>
    <property type="match status" value="1"/>
</dbReference>
<comment type="similarity">
    <text evidence="3">Belongs to the RNA methyltransferase TrmD family.</text>
</comment>
<evidence type="ECO:0000256" key="6">
    <source>
        <dbReference type="ARBA" id="ARBA00014679"/>
    </source>
</evidence>
<dbReference type="InterPro" id="IPR029028">
    <property type="entry name" value="Alpha/beta_knot_MTases"/>
</dbReference>
<dbReference type="InterPro" id="IPR002649">
    <property type="entry name" value="tRNA_m1G_MeTrfase_TrmD"/>
</dbReference>
<dbReference type="EC" id="2.1.1.228" evidence="5"/>
<dbReference type="Gene3D" id="1.10.1270.20">
    <property type="entry name" value="tRNA(m1g37)methyltransferase, domain 2"/>
    <property type="match status" value="1"/>
</dbReference>
<dbReference type="PANTHER" id="PTHR46417:SF1">
    <property type="entry name" value="TRNA (GUANINE-N(1)-)-METHYLTRANSFERASE"/>
    <property type="match status" value="1"/>
</dbReference>
<dbReference type="Pfam" id="PF01746">
    <property type="entry name" value="tRNA_m1G_MT"/>
    <property type="match status" value="1"/>
</dbReference>
<evidence type="ECO:0000256" key="2">
    <source>
        <dbReference type="ARBA" id="ARBA00004496"/>
    </source>
</evidence>
<protein>
    <recommendedName>
        <fullName evidence="6">tRNA (guanine-N(1)-)-methyltransferase</fullName>
        <ecNumber evidence="5">2.1.1.228</ecNumber>
    </recommendedName>
    <alternativeName>
        <fullName evidence="12">M1G-methyltransferase</fullName>
    </alternativeName>
    <alternativeName>
        <fullName evidence="13">tRNA [GM37] methyltransferase</fullName>
    </alternativeName>
</protein>
<dbReference type="GO" id="GO:0005829">
    <property type="term" value="C:cytosol"/>
    <property type="evidence" value="ECO:0007669"/>
    <property type="project" value="TreeGrafter"/>
</dbReference>
<comment type="subunit">
    <text evidence="4">Homodimer.</text>
</comment>
<dbReference type="EMBL" id="UINC01041127">
    <property type="protein sequence ID" value="SVB41967.1"/>
    <property type="molecule type" value="Genomic_DNA"/>
</dbReference>
<evidence type="ECO:0000256" key="9">
    <source>
        <dbReference type="ARBA" id="ARBA00022679"/>
    </source>
</evidence>
<dbReference type="CDD" id="cd18080">
    <property type="entry name" value="TrmD-like"/>
    <property type="match status" value="1"/>
</dbReference>
<dbReference type="PIRSF" id="PIRSF000386">
    <property type="entry name" value="tRNA_mtase"/>
    <property type="match status" value="1"/>
</dbReference>
<evidence type="ECO:0000256" key="13">
    <source>
        <dbReference type="ARBA" id="ARBA00033392"/>
    </source>
</evidence>
<dbReference type="InterPro" id="IPR029026">
    <property type="entry name" value="tRNA_m1G_MTases_N"/>
</dbReference>
<dbReference type="NCBIfam" id="NF000648">
    <property type="entry name" value="PRK00026.1"/>
    <property type="match status" value="1"/>
</dbReference>
<dbReference type="NCBIfam" id="TIGR00088">
    <property type="entry name" value="trmD"/>
    <property type="match status" value="1"/>
</dbReference>
<comment type="subcellular location">
    <subcellularLocation>
        <location evidence="2">Cytoplasm</location>
    </subcellularLocation>
</comment>
<evidence type="ECO:0000256" key="8">
    <source>
        <dbReference type="ARBA" id="ARBA00022603"/>
    </source>
</evidence>
<keyword evidence="11" id="KW-0819">tRNA processing</keyword>
<evidence type="ECO:0000256" key="11">
    <source>
        <dbReference type="ARBA" id="ARBA00022694"/>
    </source>
</evidence>
<accession>A0A382DWM0</accession>
<dbReference type="InterPro" id="IPR023148">
    <property type="entry name" value="tRNA_m1G_MeTrfase_C_sf"/>
</dbReference>
<evidence type="ECO:0000313" key="16">
    <source>
        <dbReference type="EMBL" id="SVB41967.1"/>
    </source>
</evidence>
<dbReference type="SUPFAM" id="SSF75217">
    <property type="entry name" value="alpha/beta knot"/>
    <property type="match status" value="1"/>
</dbReference>
<evidence type="ECO:0000256" key="7">
    <source>
        <dbReference type="ARBA" id="ARBA00022490"/>
    </source>
</evidence>
<evidence type="ECO:0000256" key="12">
    <source>
        <dbReference type="ARBA" id="ARBA00029736"/>
    </source>
</evidence>
<evidence type="ECO:0000256" key="14">
    <source>
        <dbReference type="ARBA" id="ARBA00047783"/>
    </source>
</evidence>
<comment type="function">
    <text evidence="1">Specifically methylates guanosine-37 in various tRNAs.</text>
</comment>
<evidence type="ECO:0000256" key="3">
    <source>
        <dbReference type="ARBA" id="ARBA00007630"/>
    </source>
</evidence>